<accession>A0A5C3EVB9</accession>
<keyword evidence="3" id="KW-1185">Reference proteome</keyword>
<feature type="compositionally biased region" description="Polar residues" evidence="1">
    <location>
        <begin position="35"/>
        <end position="55"/>
    </location>
</feature>
<name>A0A5C3EVB9_9BASI</name>
<feature type="region of interest" description="Disordered" evidence="1">
    <location>
        <begin position="28"/>
        <end position="112"/>
    </location>
</feature>
<feature type="compositionally biased region" description="Low complexity" evidence="1">
    <location>
        <begin position="92"/>
        <end position="104"/>
    </location>
</feature>
<protein>
    <submittedName>
        <fullName evidence="2">Uncharacterized protein</fullName>
    </submittedName>
</protein>
<feature type="compositionally biased region" description="Basic and acidic residues" evidence="1">
    <location>
        <begin position="75"/>
        <end position="86"/>
    </location>
</feature>
<reference evidence="2 3" key="1">
    <citation type="submission" date="2018-03" db="EMBL/GenBank/DDBJ databases">
        <authorList>
            <person name="Guldener U."/>
        </authorList>
    </citation>
    <scope>NUCLEOTIDE SEQUENCE [LARGE SCALE GENOMIC DNA]</scope>
    <source>
        <strain evidence="2 3">DAOM196992</strain>
    </source>
</reference>
<proteinExistence type="predicted"/>
<gene>
    <name evidence="2" type="ORF">PSFLO_01261</name>
</gene>
<organism evidence="2 3">
    <name type="scientific">Pseudozyma flocculosa</name>
    <dbReference type="NCBI Taxonomy" id="84751"/>
    <lineage>
        <taxon>Eukaryota</taxon>
        <taxon>Fungi</taxon>
        <taxon>Dikarya</taxon>
        <taxon>Basidiomycota</taxon>
        <taxon>Ustilaginomycotina</taxon>
        <taxon>Ustilaginomycetes</taxon>
        <taxon>Ustilaginales</taxon>
        <taxon>Ustilaginaceae</taxon>
        <taxon>Pseudozyma</taxon>
    </lineage>
</organism>
<dbReference type="Proteomes" id="UP000323386">
    <property type="component" value="Unassembled WGS sequence"/>
</dbReference>
<evidence type="ECO:0000313" key="3">
    <source>
        <dbReference type="Proteomes" id="UP000323386"/>
    </source>
</evidence>
<dbReference type="AlphaFoldDB" id="A0A5C3EVB9"/>
<dbReference type="EMBL" id="OOIP01000003">
    <property type="protein sequence ID" value="SPO35790.1"/>
    <property type="molecule type" value="Genomic_DNA"/>
</dbReference>
<evidence type="ECO:0000313" key="2">
    <source>
        <dbReference type="EMBL" id="SPO35790.1"/>
    </source>
</evidence>
<sequence length="112" mass="11678">MRATAAVTFVGPPACPSSDRTFVVVARSKPPLLHQSEQGSRTKPTPRSSQPPNQRRQARPGCAAPPYRTTGLISRPDELTDGRTGDDPPSPSLAQPSLASLSLGLPGGQLPG</sequence>
<evidence type="ECO:0000256" key="1">
    <source>
        <dbReference type="SAM" id="MobiDB-lite"/>
    </source>
</evidence>